<comment type="caution">
    <text evidence="1">The sequence shown here is derived from an EMBL/GenBank/DDBJ whole genome shotgun (WGS) entry which is preliminary data.</text>
</comment>
<accession>A0ACC2W626</accession>
<proteinExistence type="predicted"/>
<name>A0ACC2W626_9TREE</name>
<dbReference type="Proteomes" id="UP001230649">
    <property type="component" value="Unassembled WGS sequence"/>
</dbReference>
<gene>
    <name evidence="1" type="ORF">QFC20_003993</name>
</gene>
<reference evidence="1" key="1">
    <citation type="submission" date="2023-04" db="EMBL/GenBank/DDBJ databases">
        <title>Draft Genome sequencing of Naganishia species isolated from polar environments using Oxford Nanopore Technology.</title>
        <authorList>
            <person name="Leo P."/>
            <person name="Venkateswaran K."/>
        </authorList>
    </citation>
    <scope>NUCLEOTIDE SEQUENCE</scope>
    <source>
        <strain evidence="1">MNA-CCFEE 5262</strain>
    </source>
</reference>
<evidence type="ECO:0000313" key="1">
    <source>
        <dbReference type="EMBL" id="KAJ9106805.1"/>
    </source>
</evidence>
<organism evidence="1 2">
    <name type="scientific">Naganishia adeliensis</name>
    <dbReference type="NCBI Taxonomy" id="92952"/>
    <lineage>
        <taxon>Eukaryota</taxon>
        <taxon>Fungi</taxon>
        <taxon>Dikarya</taxon>
        <taxon>Basidiomycota</taxon>
        <taxon>Agaricomycotina</taxon>
        <taxon>Tremellomycetes</taxon>
        <taxon>Filobasidiales</taxon>
        <taxon>Filobasidiaceae</taxon>
        <taxon>Naganishia</taxon>
    </lineage>
</organism>
<sequence>MAWDETPRAGRREEGGGDSGARNRNWDAATPRSVRGSQRGDSPGADGDGLYVDPREWEEEQIRLDRDWYASFDEGGVVGDEEHNPFAGYEDLGRAQEKEMAVKQVKRMTAKQAQYNQEVDLWEVNRMQTSGVAQRSNVDLDFEDDVGSRVHVLVHDIKPPFLDGRVAYTRQLDPISPVRDPTSDMAQFAKKGSALVKERREQQERAKAAARLASVSGTTLGNLMGVKDEPELGAEGQRTGVDEGNYKADSQFANHMKQAEGASAHTRNRTLKEQREYLPAFACREDLMRTIRENQVTIVVGETGSGKTTQLAQFLYEDGYCTHGMIGCTQPRRVAAMSVAKRVSEEMECQLGSTVGYAIRFEDCTSKATKIKYMTDGVLLRESLNEGDLDRYTVIILDEAHERSLSTDVLMGLLRKILTRRRDLKLIVTSATMNAKKFSEFFGQAPDYTIPGRTFPVETFHSRSPCEDYVDSAIKQVLQIHLSMPMGDILVFMTGQEDIEVTCGVIEERLSQLDEPAPLAILPIYSQMPADLQAKIFQPTPDGRRKVIVATNIAETSLTVDGILYVVDAGYSKLKMYNPRVGMDALQITPISQANCGQRAGRAGRTGPGFCYRLYTESAYINELYASNIPEIQRTNLANTVLLLKSLGVKNLLEFDFMDPPPQENILNSMYQLWVLGALDNIGDLTSAGRKMSDFPMEPSLAKMLITAADYKCTSEMLTIVSMLSVPSVFYRPPQRQEESDAAREKFFVPESDHLTLLNVYQQWKSHGTSCIPKLLRKAREVRGQLEDIMKQQKLDPNISVGTDWDIIRCGRWRLASSYDMLIIIVAENASLQGYFHQAARVKGIGEYVNIRTGYMMCVTSVTAEWLAQLGGVFYSIRERNVDGLAHARATREFSRKAEIEQGIADQRAQ</sequence>
<protein>
    <submittedName>
        <fullName evidence="1">Uncharacterized protein</fullName>
    </submittedName>
</protein>
<evidence type="ECO:0000313" key="2">
    <source>
        <dbReference type="Proteomes" id="UP001230649"/>
    </source>
</evidence>
<keyword evidence="2" id="KW-1185">Reference proteome</keyword>
<dbReference type="EMBL" id="JASBWS010000041">
    <property type="protein sequence ID" value="KAJ9106805.1"/>
    <property type="molecule type" value="Genomic_DNA"/>
</dbReference>